<keyword evidence="2" id="KW-1185">Reference proteome</keyword>
<dbReference type="Gene3D" id="1.20.1270.10">
    <property type="match status" value="1"/>
</dbReference>
<protein>
    <submittedName>
        <fullName evidence="1">Heat-shock protein</fullName>
    </submittedName>
</protein>
<accession>A0A392QIF8</accession>
<evidence type="ECO:0000313" key="1">
    <source>
        <dbReference type="EMBL" id="MCI23674.1"/>
    </source>
</evidence>
<dbReference type="Proteomes" id="UP000265520">
    <property type="component" value="Unassembled WGS sequence"/>
</dbReference>
<proteinExistence type="predicted"/>
<feature type="non-terminal residue" evidence="1">
    <location>
        <position position="43"/>
    </location>
</feature>
<reference evidence="1 2" key="1">
    <citation type="journal article" date="2018" name="Front. Plant Sci.">
        <title>Red Clover (Trifolium pratense) and Zigzag Clover (T. medium) - A Picture of Genomic Similarities and Differences.</title>
        <authorList>
            <person name="Dluhosova J."/>
            <person name="Istvanek J."/>
            <person name="Nedelnik J."/>
            <person name="Repkova J."/>
        </authorList>
    </citation>
    <scope>NUCLEOTIDE SEQUENCE [LARGE SCALE GENOMIC DNA]</scope>
    <source>
        <strain evidence="2">cv. 10/8</strain>
        <tissue evidence="1">Leaf</tissue>
    </source>
</reference>
<name>A0A392QIF8_9FABA</name>
<dbReference type="EMBL" id="LXQA010137267">
    <property type="protein sequence ID" value="MCI23674.1"/>
    <property type="molecule type" value="Genomic_DNA"/>
</dbReference>
<sequence length="43" mass="5044">MTMAEISEAHDKELQLAQQDRAVELTKEKKNTLESYVYETRSK</sequence>
<dbReference type="InterPro" id="IPR029048">
    <property type="entry name" value="HSP70_C_sf"/>
</dbReference>
<comment type="caution">
    <text evidence="1">The sequence shown here is derived from an EMBL/GenBank/DDBJ whole genome shotgun (WGS) entry which is preliminary data.</text>
</comment>
<dbReference type="SUPFAM" id="SSF100934">
    <property type="entry name" value="Heat shock protein 70kD (HSP70), C-terminal subdomain"/>
    <property type="match status" value="1"/>
</dbReference>
<evidence type="ECO:0000313" key="2">
    <source>
        <dbReference type="Proteomes" id="UP000265520"/>
    </source>
</evidence>
<organism evidence="1 2">
    <name type="scientific">Trifolium medium</name>
    <dbReference type="NCBI Taxonomy" id="97028"/>
    <lineage>
        <taxon>Eukaryota</taxon>
        <taxon>Viridiplantae</taxon>
        <taxon>Streptophyta</taxon>
        <taxon>Embryophyta</taxon>
        <taxon>Tracheophyta</taxon>
        <taxon>Spermatophyta</taxon>
        <taxon>Magnoliopsida</taxon>
        <taxon>eudicotyledons</taxon>
        <taxon>Gunneridae</taxon>
        <taxon>Pentapetalae</taxon>
        <taxon>rosids</taxon>
        <taxon>fabids</taxon>
        <taxon>Fabales</taxon>
        <taxon>Fabaceae</taxon>
        <taxon>Papilionoideae</taxon>
        <taxon>50 kb inversion clade</taxon>
        <taxon>NPAAA clade</taxon>
        <taxon>Hologalegina</taxon>
        <taxon>IRL clade</taxon>
        <taxon>Trifolieae</taxon>
        <taxon>Trifolium</taxon>
    </lineage>
</organism>
<dbReference type="AlphaFoldDB" id="A0A392QIF8"/>